<dbReference type="AlphaFoldDB" id="A0A9N8VTD3"/>
<protein>
    <submittedName>
        <fullName evidence="1">6189_t:CDS:1</fullName>
    </submittedName>
</protein>
<dbReference type="Proteomes" id="UP000789508">
    <property type="component" value="Unassembled WGS sequence"/>
</dbReference>
<proteinExistence type="predicted"/>
<dbReference type="OrthoDB" id="2422613at2759"/>
<dbReference type="EMBL" id="CAJVPS010000198">
    <property type="protein sequence ID" value="CAG8463674.1"/>
    <property type="molecule type" value="Genomic_DNA"/>
</dbReference>
<reference evidence="1" key="1">
    <citation type="submission" date="2021-06" db="EMBL/GenBank/DDBJ databases">
        <authorList>
            <person name="Kallberg Y."/>
            <person name="Tangrot J."/>
            <person name="Rosling A."/>
        </authorList>
    </citation>
    <scope>NUCLEOTIDE SEQUENCE</scope>
    <source>
        <strain evidence="1">FL130A</strain>
    </source>
</reference>
<accession>A0A9N8VTD3</accession>
<organism evidence="1 2">
    <name type="scientific">Ambispora leptoticha</name>
    <dbReference type="NCBI Taxonomy" id="144679"/>
    <lineage>
        <taxon>Eukaryota</taxon>
        <taxon>Fungi</taxon>
        <taxon>Fungi incertae sedis</taxon>
        <taxon>Mucoromycota</taxon>
        <taxon>Glomeromycotina</taxon>
        <taxon>Glomeromycetes</taxon>
        <taxon>Archaeosporales</taxon>
        <taxon>Ambisporaceae</taxon>
        <taxon>Ambispora</taxon>
    </lineage>
</organism>
<gene>
    <name evidence="1" type="ORF">ALEPTO_LOCUS1669</name>
</gene>
<evidence type="ECO:0000313" key="2">
    <source>
        <dbReference type="Proteomes" id="UP000789508"/>
    </source>
</evidence>
<sequence>MIHNIFDAEILKINCSSRWSTINGWWTEIDTICMVNGNQFRPDVGGWNPKPTLDQRRTPIISSNPPPLLWIETKILFLISKAMQLFLDNRLNQIFIGDL</sequence>
<name>A0A9N8VTD3_9GLOM</name>
<evidence type="ECO:0000313" key="1">
    <source>
        <dbReference type="EMBL" id="CAG8463674.1"/>
    </source>
</evidence>
<comment type="caution">
    <text evidence="1">The sequence shown here is derived from an EMBL/GenBank/DDBJ whole genome shotgun (WGS) entry which is preliminary data.</text>
</comment>
<keyword evidence="2" id="KW-1185">Reference proteome</keyword>